<evidence type="ECO:0000256" key="2">
    <source>
        <dbReference type="ARBA" id="ARBA00006683"/>
    </source>
</evidence>
<keyword evidence="10" id="KW-0418">Kinase</keyword>
<comment type="caution">
    <text evidence="10">The sequence shown here is derived from an EMBL/GenBank/DDBJ whole genome shotgun (WGS) entry which is preliminary data.</text>
</comment>
<feature type="compositionally biased region" description="Basic and acidic residues" evidence="7">
    <location>
        <begin position="233"/>
        <end position="261"/>
    </location>
</feature>
<name>A0ABR7FW30_9FIRM</name>
<evidence type="ECO:0000256" key="7">
    <source>
        <dbReference type="SAM" id="MobiDB-lite"/>
    </source>
</evidence>
<dbReference type="InterPro" id="IPR050445">
    <property type="entry name" value="Bact_polysacc_biosynth/exp"/>
</dbReference>
<feature type="compositionally biased region" description="Polar residues" evidence="7">
    <location>
        <begin position="267"/>
        <end position="306"/>
    </location>
</feature>
<evidence type="ECO:0000256" key="1">
    <source>
        <dbReference type="ARBA" id="ARBA00004651"/>
    </source>
</evidence>
<feature type="domain" description="Polysaccharide chain length determinant N-terminal" evidence="9">
    <location>
        <begin position="13"/>
        <end position="101"/>
    </location>
</feature>
<evidence type="ECO:0000259" key="9">
    <source>
        <dbReference type="Pfam" id="PF02706"/>
    </source>
</evidence>
<gene>
    <name evidence="10" type="ORF">H8S01_00270</name>
</gene>
<dbReference type="InterPro" id="IPR003856">
    <property type="entry name" value="LPS_length_determ_N"/>
</dbReference>
<reference evidence="10 11" key="1">
    <citation type="submission" date="2020-08" db="EMBL/GenBank/DDBJ databases">
        <title>Genome public.</title>
        <authorList>
            <person name="Liu C."/>
            <person name="Sun Q."/>
        </authorList>
    </citation>
    <scope>NUCLEOTIDE SEQUENCE [LARGE SCALE GENOMIC DNA]</scope>
    <source>
        <strain evidence="10 11">NSJ-43</strain>
    </source>
</reference>
<keyword evidence="10" id="KW-0829">Tyrosine-protein kinase</keyword>
<organism evidence="10 11">
    <name type="scientific">Lachnospira hominis</name>
    <name type="common">ex Liu et al. 2021</name>
    <dbReference type="NCBI Taxonomy" id="2763051"/>
    <lineage>
        <taxon>Bacteria</taxon>
        <taxon>Bacillati</taxon>
        <taxon>Bacillota</taxon>
        <taxon>Clostridia</taxon>
        <taxon>Lachnospirales</taxon>
        <taxon>Lachnospiraceae</taxon>
        <taxon>Lachnospira</taxon>
    </lineage>
</organism>
<feature type="region of interest" description="Disordered" evidence="7">
    <location>
        <begin position="233"/>
        <end position="328"/>
    </location>
</feature>
<sequence>MNQQNKENTDEIEIDLGEIFGLLLHRLWLILLCGIACGIIGFIVSSFIVTPKYDSTTKIYILNRQNNNNLTLSDTQLASQLTKDYTELVKSRYVLETVIKQCGLNESYGTLLSRVTVANTTDTRIISITVRDESPQAAQTIANAIRTVSASHIKSVMDIEAVNVVDEANLPLSPAAPSITKYTVLAAAIGIVLSAIIIVICYLLDDTIKSSEDIEKYLGLSTLALIPLNTGEELSKKGDRRGSERRSARTEEESGVNKETVKAPSGRRTSGQASSPAAKPNNQRVNASNSKNQIKQKVELNNSSTSRKVKTSEAAKKYLDDGIELIDD</sequence>
<keyword evidence="4 8" id="KW-0812">Transmembrane</keyword>
<evidence type="ECO:0000256" key="4">
    <source>
        <dbReference type="ARBA" id="ARBA00022692"/>
    </source>
</evidence>
<comment type="similarity">
    <text evidence="2">Belongs to the CpsC/CapA family.</text>
</comment>
<evidence type="ECO:0000313" key="10">
    <source>
        <dbReference type="EMBL" id="MBC5679403.1"/>
    </source>
</evidence>
<keyword evidence="6 8" id="KW-0472">Membrane</keyword>
<dbReference type="GO" id="GO:0004713">
    <property type="term" value="F:protein tyrosine kinase activity"/>
    <property type="evidence" value="ECO:0007669"/>
    <property type="project" value="UniProtKB-KW"/>
</dbReference>
<dbReference type="RefSeq" id="WP_021866934.1">
    <property type="nucleotide sequence ID" value="NZ_JACOPD010000001.1"/>
</dbReference>
<feature type="transmembrane region" description="Helical" evidence="8">
    <location>
        <begin position="182"/>
        <end position="204"/>
    </location>
</feature>
<evidence type="ECO:0000256" key="3">
    <source>
        <dbReference type="ARBA" id="ARBA00022475"/>
    </source>
</evidence>
<protein>
    <submittedName>
        <fullName evidence="10">Protein-tyrosine kinase</fullName>
    </submittedName>
</protein>
<evidence type="ECO:0000256" key="8">
    <source>
        <dbReference type="SAM" id="Phobius"/>
    </source>
</evidence>
<accession>A0ABR7FW30</accession>
<proteinExistence type="inferred from homology"/>
<evidence type="ECO:0000256" key="5">
    <source>
        <dbReference type="ARBA" id="ARBA00022989"/>
    </source>
</evidence>
<feature type="compositionally biased region" description="Basic and acidic residues" evidence="7">
    <location>
        <begin position="310"/>
        <end position="320"/>
    </location>
</feature>
<dbReference type="PANTHER" id="PTHR32309">
    <property type="entry name" value="TYROSINE-PROTEIN KINASE"/>
    <property type="match status" value="1"/>
</dbReference>
<comment type="subcellular location">
    <subcellularLocation>
        <location evidence="1">Cell membrane</location>
        <topology evidence="1">Multi-pass membrane protein</topology>
    </subcellularLocation>
</comment>
<keyword evidence="11" id="KW-1185">Reference proteome</keyword>
<dbReference type="Pfam" id="PF02706">
    <property type="entry name" value="Wzz"/>
    <property type="match status" value="1"/>
</dbReference>
<keyword evidence="3" id="KW-1003">Cell membrane</keyword>
<feature type="transmembrane region" description="Helical" evidence="8">
    <location>
        <begin position="27"/>
        <end position="49"/>
    </location>
</feature>
<dbReference type="Proteomes" id="UP000628463">
    <property type="component" value="Unassembled WGS sequence"/>
</dbReference>
<keyword evidence="10" id="KW-0808">Transferase</keyword>
<dbReference type="EMBL" id="JACOPD010000001">
    <property type="protein sequence ID" value="MBC5679403.1"/>
    <property type="molecule type" value="Genomic_DNA"/>
</dbReference>
<keyword evidence="5 8" id="KW-1133">Transmembrane helix</keyword>
<evidence type="ECO:0000256" key="6">
    <source>
        <dbReference type="ARBA" id="ARBA00023136"/>
    </source>
</evidence>
<dbReference type="PANTHER" id="PTHR32309:SF13">
    <property type="entry name" value="FERRIC ENTEROBACTIN TRANSPORT PROTEIN FEPE"/>
    <property type="match status" value="1"/>
</dbReference>
<evidence type="ECO:0000313" key="11">
    <source>
        <dbReference type="Proteomes" id="UP000628463"/>
    </source>
</evidence>